<gene>
    <name evidence="3" type="ORF">QZM33_30935</name>
</gene>
<evidence type="ECO:0000256" key="1">
    <source>
        <dbReference type="ARBA" id="ARBA00023172"/>
    </source>
</evidence>
<evidence type="ECO:0000259" key="2">
    <source>
        <dbReference type="PROSITE" id="PS51898"/>
    </source>
</evidence>
<dbReference type="InterPro" id="IPR002104">
    <property type="entry name" value="Integrase_catalytic"/>
</dbReference>
<protein>
    <submittedName>
        <fullName evidence="3">Tyrosine-type recombinase/integrase</fullName>
    </submittedName>
</protein>
<dbReference type="EMBL" id="JAUJRV010000045">
    <property type="protein sequence ID" value="MDN7799357.1"/>
    <property type="molecule type" value="Genomic_DNA"/>
</dbReference>
<proteinExistence type="predicted"/>
<comment type="caution">
    <text evidence="3">The sequence shown here is derived from an EMBL/GenBank/DDBJ whole genome shotgun (WGS) entry which is preliminary data.</text>
</comment>
<dbReference type="PROSITE" id="PS51898">
    <property type="entry name" value="TYR_RECOMBINASE"/>
    <property type="match status" value="1"/>
</dbReference>
<dbReference type="Pfam" id="PF00589">
    <property type="entry name" value="Phage_integrase"/>
    <property type="match status" value="1"/>
</dbReference>
<dbReference type="InterPro" id="IPR011010">
    <property type="entry name" value="DNA_brk_join_enz"/>
</dbReference>
<dbReference type="Gene3D" id="1.10.443.10">
    <property type="entry name" value="Intergrase catalytic core"/>
    <property type="match status" value="1"/>
</dbReference>
<accession>A0AAW7TAX5</accession>
<dbReference type="AlphaFoldDB" id="A0AAW7TAX5"/>
<dbReference type="Proteomes" id="UP001171620">
    <property type="component" value="Unassembled WGS sequence"/>
</dbReference>
<dbReference type="GO" id="GO:0006310">
    <property type="term" value="P:DNA recombination"/>
    <property type="evidence" value="ECO:0007669"/>
    <property type="project" value="UniProtKB-KW"/>
</dbReference>
<reference evidence="3" key="1">
    <citation type="submission" date="2023-07" db="EMBL/GenBank/DDBJ databases">
        <title>A collection of bacterial strains from the Burkholderia cepacia Research Laboratory and Repository.</title>
        <authorList>
            <person name="Lipuma J."/>
            <person name="Spilker T."/>
            <person name="Caverly L."/>
        </authorList>
    </citation>
    <scope>NUCLEOTIDE SEQUENCE</scope>
    <source>
        <strain evidence="3">AU44268</strain>
    </source>
</reference>
<sequence>MEIAAYMAFQLSQSRSLFDRGGTLGTYSSELSSVVRYCHANKLDFHRLTDAQFVLFMRGLAAEKRSDGEQVKCNTTILRIGRRTLSFLDFVGKRRNIADYVAPTGHIQAYKKTFSKKLSGNQEVRVEYWHHPCFPEKSAENRRNPVTEHNINLLRQAAVTSSRTSTQKMRRLTILRFLEAVGPRRIEAANLKVDDVMRAKEMERPFIDLMTVKRRGAPQIRKVPISHAELDFLIEYIELYRAPIVDRCLGKNDHGFVFVSIRTGKPITPNTVTLEVHILRKAAGIKEKAHPHLFRHRFFTMKVYRFIVAHKVTNAQHFFELCMKFEHLKVEIMQETGLTTEATLHRYVDWAFALMPLLREEPSPSVEIQRLAREGRAELAELQAERETLGALQYADRLEKGLMRLVDELSRTVGFETKRSESGAMLADALGLAKR</sequence>
<dbReference type="RefSeq" id="WP_301788916.1">
    <property type="nucleotide sequence ID" value="NZ_JAUJRV010000045.1"/>
</dbReference>
<dbReference type="GO" id="GO:0015074">
    <property type="term" value="P:DNA integration"/>
    <property type="evidence" value="ECO:0007669"/>
    <property type="project" value="InterPro"/>
</dbReference>
<dbReference type="SUPFAM" id="SSF56349">
    <property type="entry name" value="DNA breaking-rejoining enzymes"/>
    <property type="match status" value="1"/>
</dbReference>
<feature type="domain" description="Tyr recombinase" evidence="2">
    <location>
        <begin position="141"/>
        <end position="360"/>
    </location>
</feature>
<organism evidence="3 4">
    <name type="scientific">Burkholderia vietnamiensis</name>
    <dbReference type="NCBI Taxonomy" id="60552"/>
    <lineage>
        <taxon>Bacteria</taxon>
        <taxon>Pseudomonadati</taxon>
        <taxon>Pseudomonadota</taxon>
        <taxon>Betaproteobacteria</taxon>
        <taxon>Burkholderiales</taxon>
        <taxon>Burkholderiaceae</taxon>
        <taxon>Burkholderia</taxon>
        <taxon>Burkholderia cepacia complex</taxon>
    </lineage>
</organism>
<evidence type="ECO:0000313" key="3">
    <source>
        <dbReference type="EMBL" id="MDN7799357.1"/>
    </source>
</evidence>
<evidence type="ECO:0000313" key="4">
    <source>
        <dbReference type="Proteomes" id="UP001171620"/>
    </source>
</evidence>
<name>A0AAW7TAX5_BURVI</name>
<dbReference type="GO" id="GO:0003677">
    <property type="term" value="F:DNA binding"/>
    <property type="evidence" value="ECO:0007669"/>
    <property type="project" value="InterPro"/>
</dbReference>
<dbReference type="InterPro" id="IPR013762">
    <property type="entry name" value="Integrase-like_cat_sf"/>
</dbReference>
<keyword evidence="1" id="KW-0233">DNA recombination</keyword>